<gene>
    <name evidence="7" type="ORF">FPRO05_01741</name>
</gene>
<evidence type="ECO:0000313" key="8">
    <source>
        <dbReference type="Proteomes" id="UP000251714"/>
    </source>
</evidence>
<dbReference type="InterPro" id="IPR003807">
    <property type="entry name" value="DUF202"/>
</dbReference>
<keyword evidence="3 5" id="KW-1133">Transmembrane helix</keyword>
<reference evidence="7 8" key="1">
    <citation type="submission" date="2017-12" db="EMBL/GenBank/DDBJ databases">
        <title>Genome sequence of the mycotoxigenic crop pathogen Fusarium proliferatum, strain ITEM 2341 from Date Palm.</title>
        <authorList>
            <person name="Almiman B.F."/>
            <person name="Shittu T.A."/>
            <person name="Muthumeenakshi S."/>
            <person name="Baroncelli R."/>
            <person name="Sreenivasaprasada S."/>
        </authorList>
    </citation>
    <scope>NUCLEOTIDE SEQUENCE [LARGE SCALE GENOMIC DNA]</scope>
    <source>
        <strain evidence="7 8">ITEM 2341</strain>
    </source>
</reference>
<comment type="caution">
    <text evidence="7">The sequence shown here is derived from an EMBL/GenBank/DDBJ whole genome shotgun (WGS) entry which is preliminary data.</text>
</comment>
<evidence type="ECO:0000256" key="4">
    <source>
        <dbReference type="ARBA" id="ARBA00023136"/>
    </source>
</evidence>
<feature type="transmembrane region" description="Helical" evidence="5">
    <location>
        <begin position="54"/>
        <end position="75"/>
    </location>
</feature>
<dbReference type="AlphaFoldDB" id="A0A365N883"/>
<dbReference type="GO" id="GO:0012505">
    <property type="term" value="C:endomembrane system"/>
    <property type="evidence" value="ECO:0007669"/>
    <property type="project" value="UniProtKB-SubCell"/>
</dbReference>
<accession>A0A365N883</accession>
<proteinExistence type="predicted"/>
<evidence type="ECO:0000256" key="1">
    <source>
        <dbReference type="ARBA" id="ARBA00004127"/>
    </source>
</evidence>
<protein>
    <recommendedName>
        <fullName evidence="6">DUF202 domain-containing protein</fullName>
    </recommendedName>
</protein>
<comment type="subcellular location">
    <subcellularLocation>
        <location evidence="1">Endomembrane system</location>
        <topology evidence="1">Multi-pass membrane protein</topology>
    </subcellularLocation>
</comment>
<name>A0A365N883_GIBIN</name>
<evidence type="ECO:0000313" key="7">
    <source>
        <dbReference type="EMBL" id="RBA17017.1"/>
    </source>
</evidence>
<feature type="transmembrane region" description="Helical" evidence="5">
    <location>
        <begin position="95"/>
        <end position="113"/>
    </location>
</feature>
<keyword evidence="4 5" id="KW-0472">Membrane</keyword>
<evidence type="ECO:0000256" key="5">
    <source>
        <dbReference type="SAM" id="Phobius"/>
    </source>
</evidence>
<evidence type="ECO:0000256" key="2">
    <source>
        <dbReference type="ARBA" id="ARBA00022692"/>
    </source>
</evidence>
<feature type="domain" description="DUF202" evidence="6">
    <location>
        <begin position="54"/>
        <end position="116"/>
    </location>
</feature>
<dbReference type="InterPro" id="IPR052053">
    <property type="entry name" value="IM_YidH-like"/>
</dbReference>
<sequence>MASHDANIDDEDLTIHACCAPITNLARPIEFSELEYVKVAQENYMNGLAHSLSFLSYLRLSIYMAIVSVAITLSFHLKNEATPLELRMAKPLGTIFWGLSVLTLLAGMGNYITTVNKYSKRAAIVQIGWKTHAVFSLTAVSIIGTCLILLVIAKVRQQSSSNS</sequence>
<dbReference type="PANTHER" id="PTHR34187:SF3">
    <property type="entry name" value="DUF DOMAIN PROTEIN (AFU_ORTHOLOGUE AFUA_6G11150)"/>
    <property type="match status" value="1"/>
</dbReference>
<keyword evidence="2 5" id="KW-0812">Transmembrane</keyword>
<dbReference type="EMBL" id="PKMI01000017">
    <property type="protein sequence ID" value="RBA17017.1"/>
    <property type="molecule type" value="Genomic_DNA"/>
</dbReference>
<dbReference type="Pfam" id="PF02656">
    <property type="entry name" value="DUF202"/>
    <property type="match status" value="1"/>
</dbReference>
<dbReference type="Proteomes" id="UP000251714">
    <property type="component" value="Unassembled WGS sequence"/>
</dbReference>
<evidence type="ECO:0000256" key="3">
    <source>
        <dbReference type="ARBA" id="ARBA00022989"/>
    </source>
</evidence>
<feature type="transmembrane region" description="Helical" evidence="5">
    <location>
        <begin position="133"/>
        <end position="153"/>
    </location>
</feature>
<dbReference type="PANTHER" id="PTHR34187">
    <property type="entry name" value="FGR18P"/>
    <property type="match status" value="1"/>
</dbReference>
<organism evidence="7 8">
    <name type="scientific">Gibberella intermedia</name>
    <name type="common">Bulb rot disease fungus</name>
    <name type="synonym">Fusarium proliferatum</name>
    <dbReference type="NCBI Taxonomy" id="948311"/>
    <lineage>
        <taxon>Eukaryota</taxon>
        <taxon>Fungi</taxon>
        <taxon>Dikarya</taxon>
        <taxon>Ascomycota</taxon>
        <taxon>Pezizomycotina</taxon>
        <taxon>Sordariomycetes</taxon>
        <taxon>Hypocreomycetidae</taxon>
        <taxon>Hypocreales</taxon>
        <taxon>Nectriaceae</taxon>
        <taxon>Fusarium</taxon>
        <taxon>Fusarium fujikuroi species complex</taxon>
    </lineage>
</organism>
<evidence type="ECO:0000259" key="6">
    <source>
        <dbReference type="Pfam" id="PF02656"/>
    </source>
</evidence>